<keyword evidence="2" id="KW-1185">Reference proteome</keyword>
<evidence type="ECO:0000313" key="1">
    <source>
        <dbReference type="EMBL" id="KRY83015.1"/>
    </source>
</evidence>
<dbReference type="AlphaFoldDB" id="A0A0V1FAA7"/>
<dbReference type="Proteomes" id="UP000054995">
    <property type="component" value="Unassembled WGS sequence"/>
</dbReference>
<proteinExistence type="predicted"/>
<protein>
    <submittedName>
        <fullName evidence="1">Uncharacterized protein</fullName>
    </submittedName>
</protein>
<sequence length="124" mass="14803">MVVLTVCFNLTKWKSTEIPFFSVNWCCFIEEDVDLSIVFDSGRQPSLRQVLEANTVYATDVLMYARHLRFMLYYRYMKTFDSTVFQEFHSTNDITSNAILQKLMKLFYTPTYCTYMSLLLFQHH</sequence>
<gene>
    <name evidence="1" type="ORF">T4D_7481</name>
</gene>
<name>A0A0V1FAA7_TRIPS</name>
<dbReference type="EMBL" id="JYDT01000154">
    <property type="protein sequence ID" value="KRY83015.1"/>
    <property type="molecule type" value="Genomic_DNA"/>
</dbReference>
<dbReference type="OrthoDB" id="5930226at2759"/>
<reference evidence="1 2" key="1">
    <citation type="submission" date="2015-01" db="EMBL/GenBank/DDBJ databases">
        <title>Evolution of Trichinella species and genotypes.</title>
        <authorList>
            <person name="Korhonen P.K."/>
            <person name="Edoardo P."/>
            <person name="Giuseppe L.R."/>
            <person name="Gasser R.B."/>
        </authorList>
    </citation>
    <scope>NUCLEOTIDE SEQUENCE [LARGE SCALE GENOMIC DNA]</scope>
    <source>
        <strain evidence="1">ISS470</strain>
    </source>
</reference>
<organism evidence="1 2">
    <name type="scientific">Trichinella pseudospiralis</name>
    <name type="common">Parasitic roundworm</name>
    <dbReference type="NCBI Taxonomy" id="6337"/>
    <lineage>
        <taxon>Eukaryota</taxon>
        <taxon>Metazoa</taxon>
        <taxon>Ecdysozoa</taxon>
        <taxon>Nematoda</taxon>
        <taxon>Enoplea</taxon>
        <taxon>Dorylaimia</taxon>
        <taxon>Trichinellida</taxon>
        <taxon>Trichinellidae</taxon>
        <taxon>Trichinella</taxon>
    </lineage>
</organism>
<comment type="caution">
    <text evidence="1">The sequence shown here is derived from an EMBL/GenBank/DDBJ whole genome shotgun (WGS) entry which is preliminary data.</text>
</comment>
<accession>A0A0V1FAA7</accession>
<evidence type="ECO:0000313" key="2">
    <source>
        <dbReference type="Proteomes" id="UP000054995"/>
    </source>
</evidence>